<feature type="signal peptide" evidence="1">
    <location>
        <begin position="1"/>
        <end position="20"/>
    </location>
</feature>
<accession>A0AA36CSB8</accession>
<feature type="chain" id="PRO_5041280651" evidence="1">
    <location>
        <begin position="21"/>
        <end position="191"/>
    </location>
</feature>
<evidence type="ECO:0000313" key="3">
    <source>
        <dbReference type="Proteomes" id="UP001177023"/>
    </source>
</evidence>
<organism evidence="2 3">
    <name type="scientific">Mesorhabditis spiculigera</name>
    <dbReference type="NCBI Taxonomy" id="96644"/>
    <lineage>
        <taxon>Eukaryota</taxon>
        <taxon>Metazoa</taxon>
        <taxon>Ecdysozoa</taxon>
        <taxon>Nematoda</taxon>
        <taxon>Chromadorea</taxon>
        <taxon>Rhabditida</taxon>
        <taxon>Rhabditina</taxon>
        <taxon>Rhabditomorpha</taxon>
        <taxon>Rhabditoidea</taxon>
        <taxon>Rhabditidae</taxon>
        <taxon>Mesorhabditinae</taxon>
        <taxon>Mesorhabditis</taxon>
    </lineage>
</organism>
<protein>
    <submittedName>
        <fullName evidence="2">Uncharacterized protein</fullName>
    </submittedName>
</protein>
<reference evidence="2" key="1">
    <citation type="submission" date="2023-06" db="EMBL/GenBank/DDBJ databases">
        <authorList>
            <person name="Delattre M."/>
        </authorList>
    </citation>
    <scope>NUCLEOTIDE SEQUENCE</scope>
    <source>
        <strain evidence="2">AF72</strain>
    </source>
</reference>
<keyword evidence="3" id="KW-1185">Reference proteome</keyword>
<feature type="non-terminal residue" evidence="2">
    <location>
        <position position="191"/>
    </location>
</feature>
<evidence type="ECO:0000313" key="2">
    <source>
        <dbReference type="EMBL" id="CAJ0573408.1"/>
    </source>
</evidence>
<comment type="caution">
    <text evidence="2">The sequence shown here is derived from an EMBL/GenBank/DDBJ whole genome shotgun (WGS) entry which is preliminary data.</text>
</comment>
<proteinExistence type="predicted"/>
<keyword evidence="1" id="KW-0732">Signal</keyword>
<gene>
    <name evidence="2" type="ORF">MSPICULIGERA_LOCUS11767</name>
</gene>
<dbReference type="AlphaFoldDB" id="A0AA36CSB8"/>
<dbReference type="EMBL" id="CATQJA010002618">
    <property type="protein sequence ID" value="CAJ0573408.1"/>
    <property type="molecule type" value="Genomic_DNA"/>
</dbReference>
<name>A0AA36CSB8_9BILA</name>
<evidence type="ECO:0000256" key="1">
    <source>
        <dbReference type="SAM" id="SignalP"/>
    </source>
</evidence>
<dbReference type="Proteomes" id="UP001177023">
    <property type="component" value="Unassembled WGS sequence"/>
</dbReference>
<sequence>MVMLVQILFFTLATVNTVAAEKKYCGVIGGSVLCWHVDVVLNASYPDDHEPYAGDAFYKVQVNKRHWLENRHYESCTARMYGTAPCILHGTDAHDPADDQFYLKFYLRAKYTQGVANQFRCVHFHDPLHFGADLRANITGSLHVFPEHPFCRFDFQLTGGDKKTSGTKLCESCCVWEVCSFGDIPNVDLKL</sequence>